<feature type="domain" description="SoxA A3" evidence="2">
    <location>
        <begin position="4"/>
        <end position="81"/>
    </location>
</feature>
<accession>A0A5C0XRK3</accession>
<dbReference type="Proteomes" id="UP000324354">
    <property type="component" value="Chromosome"/>
</dbReference>
<sequence>MKIICRCNDVTLEEIERLIDEGVTELEELRRLLRLGMGPCQGRTCIPLVISILARKTGKKIEEIPLPNARFPVRPVKIEAFVEGEK</sequence>
<dbReference type="EMBL" id="CP023154">
    <property type="protein sequence ID" value="QEK79399.1"/>
    <property type="molecule type" value="Genomic_DNA"/>
</dbReference>
<dbReference type="PANTHER" id="PTHR42949:SF3">
    <property type="entry name" value="ANAEROBIC GLYCEROL-3-PHOSPHATE DEHYDROGENASE SUBUNIT B"/>
    <property type="match status" value="1"/>
</dbReference>
<dbReference type="GeneID" id="41713616"/>
<proteinExistence type="predicted"/>
<evidence type="ECO:0000313" key="4">
    <source>
        <dbReference type="Proteomes" id="UP000324354"/>
    </source>
</evidence>
<evidence type="ECO:0000313" key="3">
    <source>
        <dbReference type="EMBL" id="QEK79399.1"/>
    </source>
</evidence>
<evidence type="ECO:0000256" key="1">
    <source>
        <dbReference type="ARBA" id="ARBA00023002"/>
    </source>
</evidence>
<gene>
    <name evidence="3" type="ORF">PFDSM3638_09040</name>
</gene>
<dbReference type="InterPro" id="IPR041117">
    <property type="entry name" value="SoxA_A3"/>
</dbReference>
<dbReference type="AlphaFoldDB" id="A0A5C0XRK3"/>
<dbReference type="OrthoDB" id="36306at2157"/>
<dbReference type="RefSeq" id="WP_011012938.1">
    <property type="nucleotide sequence ID" value="NC_003413.1"/>
</dbReference>
<protein>
    <submittedName>
        <fullName evidence="3">(2Fe-2S)-binding protein</fullName>
    </submittedName>
</protein>
<dbReference type="Pfam" id="PF17806">
    <property type="entry name" value="SO_alpha_A3"/>
    <property type="match status" value="1"/>
</dbReference>
<evidence type="ECO:0000259" key="2">
    <source>
        <dbReference type="Pfam" id="PF17806"/>
    </source>
</evidence>
<dbReference type="GeneID" id="13300486"/>
<dbReference type="PANTHER" id="PTHR42949">
    <property type="entry name" value="ANAEROBIC GLYCEROL-3-PHOSPHATE DEHYDROGENASE SUBUNIT B"/>
    <property type="match status" value="1"/>
</dbReference>
<organism evidence="3 4">
    <name type="scientific">Pyrococcus furiosus (strain ATCC 43587 / DSM 3638 / JCM 8422 / Vc1)</name>
    <dbReference type="NCBI Taxonomy" id="186497"/>
    <lineage>
        <taxon>Archaea</taxon>
        <taxon>Methanobacteriati</taxon>
        <taxon>Methanobacteriota</taxon>
        <taxon>Thermococci</taxon>
        <taxon>Thermococcales</taxon>
        <taxon>Thermococcaceae</taxon>
        <taxon>Pyrococcus</taxon>
    </lineage>
</organism>
<name>A0A5C0XRK3_PYRFU</name>
<reference evidence="3 4" key="1">
    <citation type="submission" date="2017-08" db="EMBL/GenBank/DDBJ databases">
        <title>Resequencing and Reannotation of the genome of Pyrococcus furiosus type strain DSM3638.</title>
        <authorList>
            <person name="Reichelt R.M."/>
            <person name="Bunk B."/>
        </authorList>
    </citation>
    <scope>NUCLEOTIDE SEQUENCE [LARGE SCALE GENOMIC DNA]</scope>
    <source>
        <strain evidence="3 4">DSM 3638</strain>
    </source>
</reference>
<dbReference type="GO" id="GO:0016491">
    <property type="term" value="F:oxidoreductase activity"/>
    <property type="evidence" value="ECO:0007669"/>
    <property type="project" value="UniProtKB-KW"/>
</dbReference>
<dbReference type="Gene3D" id="1.10.10.1100">
    <property type="entry name" value="BFD-like [2Fe-2S]-binding domain"/>
    <property type="match status" value="1"/>
</dbReference>
<dbReference type="InterPro" id="IPR051691">
    <property type="entry name" value="Metab_Enz_Cyan_OpOx_G3PDH"/>
</dbReference>
<dbReference type="InterPro" id="IPR041854">
    <property type="entry name" value="BFD-like_2Fe2S-bd_dom_sf"/>
</dbReference>
<keyword evidence="1" id="KW-0560">Oxidoreductase</keyword>